<evidence type="ECO:0000256" key="3">
    <source>
        <dbReference type="ARBA" id="ARBA00009587"/>
    </source>
</evidence>
<dbReference type="InterPro" id="IPR045034">
    <property type="entry name" value="O-acyltransferase_WSD1-like"/>
</dbReference>
<name>A0A345NKS7_9MICO</name>
<keyword evidence="9" id="KW-0012">Acyltransferase</keyword>
<feature type="region of interest" description="Disordered" evidence="11">
    <location>
        <begin position="1"/>
        <end position="24"/>
    </location>
</feature>
<evidence type="ECO:0000313" key="14">
    <source>
        <dbReference type="EMBL" id="AXH95635.1"/>
    </source>
</evidence>
<comment type="pathway">
    <text evidence="1">Glycerolipid metabolism; triacylglycerol biosynthesis.</text>
</comment>
<dbReference type="GO" id="GO:0001666">
    <property type="term" value="P:response to hypoxia"/>
    <property type="evidence" value="ECO:0007669"/>
    <property type="project" value="TreeGrafter"/>
</dbReference>
<dbReference type="GO" id="GO:0004144">
    <property type="term" value="F:diacylglycerol O-acyltransferase activity"/>
    <property type="evidence" value="ECO:0007669"/>
    <property type="project" value="UniProtKB-EC"/>
</dbReference>
<evidence type="ECO:0000256" key="6">
    <source>
        <dbReference type="ARBA" id="ARBA00022679"/>
    </source>
</evidence>
<evidence type="ECO:0000256" key="4">
    <source>
        <dbReference type="ARBA" id="ARBA00013244"/>
    </source>
</evidence>
<dbReference type="GO" id="GO:0019432">
    <property type="term" value="P:triglyceride biosynthetic process"/>
    <property type="evidence" value="ECO:0007669"/>
    <property type="project" value="UniProtKB-UniPathway"/>
</dbReference>
<dbReference type="SUPFAM" id="SSF52777">
    <property type="entry name" value="CoA-dependent acyltransferases"/>
    <property type="match status" value="1"/>
</dbReference>
<evidence type="ECO:0000256" key="2">
    <source>
        <dbReference type="ARBA" id="ARBA00005189"/>
    </source>
</evidence>
<organism evidence="14 15">
    <name type="scientific">Ornithinimicrobium avium</name>
    <dbReference type="NCBI Taxonomy" id="2283195"/>
    <lineage>
        <taxon>Bacteria</taxon>
        <taxon>Bacillati</taxon>
        <taxon>Actinomycetota</taxon>
        <taxon>Actinomycetes</taxon>
        <taxon>Micrococcales</taxon>
        <taxon>Ornithinimicrobiaceae</taxon>
        <taxon>Ornithinimicrobium</taxon>
    </lineage>
</organism>
<evidence type="ECO:0000259" key="13">
    <source>
        <dbReference type="Pfam" id="PF06974"/>
    </source>
</evidence>
<keyword evidence="7" id="KW-0319">Glycerol metabolism</keyword>
<dbReference type="Proteomes" id="UP000253790">
    <property type="component" value="Chromosome"/>
</dbReference>
<accession>A0A345NKS7</accession>
<dbReference type="PANTHER" id="PTHR31650">
    <property type="entry name" value="O-ACYLTRANSFERASE (WSD1-LIKE) FAMILY PROTEIN"/>
    <property type="match status" value="1"/>
</dbReference>
<keyword evidence="15" id="KW-1185">Reference proteome</keyword>
<evidence type="ECO:0000256" key="11">
    <source>
        <dbReference type="SAM" id="MobiDB-lite"/>
    </source>
</evidence>
<dbReference type="AlphaFoldDB" id="A0A345NKS7"/>
<dbReference type="GO" id="GO:0071731">
    <property type="term" value="P:response to nitric oxide"/>
    <property type="evidence" value="ECO:0007669"/>
    <property type="project" value="TreeGrafter"/>
</dbReference>
<evidence type="ECO:0000313" key="15">
    <source>
        <dbReference type="Proteomes" id="UP000253790"/>
    </source>
</evidence>
<dbReference type="InterPro" id="IPR004255">
    <property type="entry name" value="O-acyltransferase_WSD1_N"/>
</dbReference>
<dbReference type="Pfam" id="PF06974">
    <property type="entry name" value="WS_DGAT_C"/>
    <property type="match status" value="1"/>
</dbReference>
<dbReference type="OrthoDB" id="9810950at2"/>
<comment type="pathway">
    <text evidence="2">Lipid metabolism.</text>
</comment>
<dbReference type="RefSeq" id="WP_114927400.1">
    <property type="nucleotide sequence ID" value="NZ_CP031229.1"/>
</dbReference>
<comment type="catalytic activity">
    <reaction evidence="10">
        <text>an acyl-CoA + a 1,2-diacyl-sn-glycerol = a triacyl-sn-glycerol + CoA</text>
        <dbReference type="Rhea" id="RHEA:10868"/>
        <dbReference type="ChEBI" id="CHEBI:17815"/>
        <dbReference type="ChEBI" id="CHEBI:57287"/>
        <dbReference type="ChEBI" id="CHEBI:58342"/>
        <dbReference type="ChEBI" id="CHEBI:64615"/>
        <dbReference type="EC" id="2.3.1.20"/>
    </reaction>
</comment>
<keyword evidence="8" id="KW-0443">Lipid metabolism</keyword>
<dbReference type="InterPro" id="IPR023213">
    <property type="entry name" value="CAT-like_dom_sf"/>
</dbReference>
<comment type="similarity">
    <text evidence="3">Belongs to the long-chain O-acyltransferase family.</text>
</comment>
<keyword evidence="6" id="KW-0808">Transferase</keyword>
<feature type="domain" description="O-acyltransferase WSD1 C-terminal" evidence="13">
    <location>
        <begin position="306"/>
        <end position="446"/>
    </location>
</feature>
<evidence type="ECO:0000256" key="10">
    <source>
        <dbReference type="ARBA" id="ARBA00048109"/>
    </source>
</evidence>
<dbReference type="Pfam" id="PF03007">
    <property type="entry name" value="WS_DGAT_cat"/>
    <property type="match status" value="1"/>
</dbReference>
<evidence type="ECO:0000256" key="9">
    <source>
        <dbReference type="ARBA" id="ARBA00023315"/>
    </source>
</evidence>
<evidence type="ECO:0000256" key="5">
    <source>
        <dbReference type="ARBA" id="ARBA00022516"/>
    </source>
</evidence>
<keyword evidence="5" id="KW-0444">Lipid biosynthesis</keyword>
<dbReference type="UniPathway" id="UPA00282"/>
<dbReference type="GO" id="GO:0006071">
    <property type="term" value="P:glycerol metabolic process"/>
    <property type="evidence" value="ECO:0007669"/>
    <property type="project" value="UniProtKB-KW"/>
</dbReference>
<protein>
    <recommendedName>
        <fullName evidence="4">diacylglycerol O-acyltransferase</fullName>
        <ecNumber evidence="4">2.3.1.20</ecNumber>
    </recommendedName>
</protein>
<dbReference type="GO" id="GO:0005886">
    <property type="term" value="C:plasma membrane"/>
    <property type="evidence" value="ECO:0007669"/>
    <property type="project" value="TreeGrafter"/>
</dbReference>
<dbReference type="Gene3D" id="3.30.559.10">
    <property type="entry name" value="Chloramphenicol acetyltransferase-like domain"/>
    <property type="match status" value="1"/>
</dbReference>
<evidence type="ECO:0000256" key="1">
    <source>
        <dbReference type="ARBA" id="ARBA00004771"/>
    </source>
</evidence>
<feature type="domain" description="O-acyltransferase WSD1-like N-terminal" evidence="12">
    <location>
        <begin position="26"/>
        <end position="266"/>
    </location>
</feature>
<dbReference type="KEGG" id="orn:DV701_05435"/>
<sequence length="452" mass="47987">MTLAPRRPSTRDVRRRTGGSGRAERLSAGDLTVLATDGGVVPMQIAAVLTLPPTERPDRDELVGVLAERLRAVPRLRQRLVRPRTGRGRPRWVDDPDFDLDRHLCVLATAEGHGLLDVAAELVCARLDRRRPLWCACLVDGGPEGAPGLVIVLHHVLADGLGGLAILGALADPPLADPPLTAASARPSPPRAVAAARRRVARLPRAVRRGVAGLRELGLGERPRLAARTSLNRPTGPRRRIVRVAVPLAVVKTAAVEAGGTVNDVVVSTVVGALLDLLHRRGERPGSLVVSVPVSARPRADVGAPGNEVGVRPVRVPAVDDDLRRLHAVVALTRAAADTAQRASSAGPLGLAFRVLAKVGAVGWFVNHQRLVHTFVTNLRGPRQRLRLAGHEITSITPVAVNPGNVSVSFDVLSYAGELGITVVVDPDLVPDLRSLTRSLENGLRRVTRATG</sequence>
<reference evidence="14 15" key="1">
    <citation type="submission" date="2018-07" db="EMBL/GenBank/DDBJ databases">
        <title>Complete genome sequencing of Ornithinimicrobium sp. AMA3305.</title>
        <authorList>
            <person name="Bae J.-W."/>
        </authorList>
    </citation>
    <scope>NUCLEOTIDE SEQUENCE [LARGE SCALE GENOMIC DNA]</scope>
    <source>
        <strain evidence="14 15">AMA3305</strain>
    </source>
</reference>
<dbReference type="InterPro" id="IPR009721">
    <property type="entry name" value="O-acyltransferase_WSD1_C"/>
</dbReference>
<evidence type="ECO:0000256" key="8">
    <source>
        <dbReference type="ARBA" id="ARBA00023098"/>
    </source>
</evidence>
<dbReference type="GO" id="GO:0051701">
    <property type="term" value="P:biological process involved in interaction with host"/>
    <property type="evidence" value="ECO:0007669"/>
    <property type="project" value="TreeGrafter"/>
</dbReference>
<gene>
    <name evidence="14" type="ORF">DV701_05435</name>
</gene>
<dbReference type="Gene3D" id="3.30.559.30">
    <property type="entry name" value="Nonribosomal peptide synthetase, condensation domain"/>
    <property type="match status" value="1"/>
</dbReference>
<dbReference type="EC" id="2.3.1.20" evidence="4"/>
<dbReference type="PANTHER" id="PTHR31650:SF1">
    <property type="entry name" value="WAX ESTER SYNTHASE_DIACYLGLYCEROL ACYLTRANSFERASE 4-RELATED"/>
    <property type="match status" value="1"/>
</dbReference>
<evidence type="ECO:0000259" key="12">
    <source>
        <dbReference type="Pfam" id="PF03007"/>
    </source>
</evidence>
<proteinExistence type="inferred from homology"/>
<dbReference type="EMBL" id="CP031229">
    <property type="protein sequence ID" value="AXH95635.1"/>
    <property type="molecule type" value="Genomic_DNA"/>
</dbReference>
<evidence type="ECO:0000256" key="7">
    <source>
        <dbReference type="ARBA" id="ARBA00022798"/>
    </source>
</evidence>